<reference evidence="1 2" key="1">
    <citation type="submission" date="2010-04" db="EMBL/GenBank/DDBJ databases">
        <authorList>
            <person name="Muzny D."/>
            <person name="Qin X."/>
            <person name="Deng J."/>
            <person name="Jiang H."/>
            <person name="Liu Y."/>
            <person name="Qu J."/>
            <person name="Song X.-Z."/>
            <person name="Zhang L."/>
            <person name="Thornton R."/>
            <person name="Coyle M."/>
            <person name="Francisco L."/>
            <person name="Jackson L."/>
            <person name="Javaid M."/>
            <person name="Korchina V."/>
            <person name="Kovar C."/>
            <person name="Mata R."/>
            <person name="Mathew T."/>
            <person name="Ngo R."/>
            <person name="Nguyen L."/>
            <person name="Nguyen N."/>
            <person name="Okwuonu G."/>
            <person name="Ongeri F."/>
            <person name="Pham C."/>
            <person name="Simmons D."/>
            <person name="Wilczek-Boney K."/>
            <person name="Hale W."/>
            <person name="Jakkamsetti A."/>
            <person name="Pham P."/>
            <person name="Ruth R."/>
            <person name="San Lucas F."/>
            <person name="Warren J."/>
            <person name="Zhang J."/>
            <person name="Zhao Z."/>
            <person name="Zhou C."/>
            <person name="Zhu D."/>
            <person name="Lee S."/>
            <person name="Bess C."/>
            <person name="Blankenburg K."/>
            <person name="Forbes L."/>
            <person name="Fu Q."/>
            <person name="Gubbala S."/>
            <person name="Hirani K."/>
            <person name="Jayaseelan J.C."/>
            <person name="Lara F."/>
            <person name="Munidasa M."/>
            <person name="Palculict T."/>
            <person name="Patil S."/>
            <person name="Pu L.-L."/>
            <person name="Saada N."/>
            <person name="Tang L."/>
            <person name="Weissenberger G."/>
            <person name="Zhu Y."/>
            <person name="Hemphill L."/>
            <person name="Shang Y."/>
            <person name="Youmans B."/>
            <person name="Ayvaz T."/>
            <person name="Ross M."/>
            <person name="Santibanez J."/>
            <person name="Aqrawi P."/>
            <person name="Gross S."/>
            <person name="Joshi V."/>
            <person name="Fowler G."/>
            <person name="Nazareth L."/>
            <person name="Reid J."/>
            <person name="Worley K."/>
            <person name="Petrosino J."/>
            <person name="Highlander S."/>
            <person name="Gibbs R."/>
        </authorList>
    </citation>
    <scope>NUCLEOTIDE SEQUENCE [LARGE SCALE GENOMIC DNA]</scope>
    <source>
        <strain evidence="1 2">DSM 11664</strain>
    </source>
</reference>
<organism evidence="1 2">
    <name type="scientific">Lactobacillus amylolyticus DSM 11664</name>
    <dbReference type="NCBI Taxonomy" id="585524"/>
    <lineage>
        <taxon>Bacteria</taxon>
        <taxon>Bacillati</taxon>
        <taxon>Bacillota</taxon>
        <taxon>Bacilli</taxon>
        <taxon>Lactobacillales</taxon>
        <taxon>Lactobacillaceae</taxon>
        <taxon>Lactobacillus</taxon>
    </lineage>
</organism>
<comment type="caution">
    <text evidence="1">The sequence shown here is derived from an EMBL/GenBank/DDBJ whole genome shotgun (WGS) entry which is preliminary data.</text>
</comment>
<name>D4YVW6_9LACO</name>
<evidence type="ECO:0000313" key="1">
    <source>
        <dbReference type="EMBL" id="EFG54686.1"/>
    </source>
</evidence>
<accession>D4YVW6</accession>
<keyword evidence="2" id="KW-1185">Reference proteome</keyword>
<protein>
    <submittedName>
        <fullName evidence="1">Uncharacterized protein</fullName>
    </submittedName>
</protein>
<dbReference type="EMBL" id="ADNY01000070">
    <property type="protein sequence ID" value="EFG54686.1"/>
    <property type="molecule type" value="Genomic_DNA"/>
</dbReference>
<dbReference type="AlphaFoldDB" id="D4YVW6"/>
<evidence type="ECO:0000313" key="2">
    <source>
        <dbReference type="Proteomes" id="UP000004069"/>
    </source>
</evidence>
<sequence>ERNKGEIMARKKIELDKDIENLVAKYIDTTEIDWNRLVNKSLKYYITNKLNSKEVKKLIKNSDAESAKYLDEYVRNNIDNHWNM</sequence>
<feature type="non-terminal residue" evidence="1">
    <location>
        <position position="1"/>
    </location>
</feature>
<dbReference type="RefSeq" id="WP_006352824.1">
    <property type="nucleotide sequence ID" value="NZ_ADNY01000070.1"/>
</dbReference>
<dbReference type="Proteomes" id="UP000004069">
    <property type="component" value="Unassembled WGS sequence"/>
</dbReference>
<dbReference type="STRING" id="83683.B1745_06900"/>
<proteinExistence type="predicted"/>
<gene>
    <name evidence="1" type="ORF">HMPREF0493_1677</name>
</gene>
<dbReference type="eggNOG" id="ENOG5030A73">
    <property type="taxonomic scope" value="Bacteria"/>
</dbReference>